<dbReference type="PROSITE" id="PS52002">
    <property type="entry name" value="SM"/>
    <property type="match status" value="1"/>
</dbReference>
<keyword evidence="5 7" id="KW-0687">Ribonucleoprotein</keyword>
<gene>
    <name evidence="10" type="ORF">ASCRUDRAFT_79855</name>
</gene>
<dbReference type="GeneID" id="30968065"/>
<evidence type="ECO:0000256" key="1">
    <source>
        <dbReference type="ARBA" id="ARBA00004123"/>
    </source>
</evidence>
<dbReference type="OrthoDB" id="9626941at2759"/>
<proteinExistence type="inferred from homology"/>
<dbReference type="Proteomes" id="UP000095038">
    <property type="component" value="Unassembled WGS sequence"/>
</dbReference>
<dbReference type="InParanoid" id="A0A1D2VL28"/>
<dbReference type="EMBL" id="KV454477">
    <property type="protein sequence ID" value="ODV62299.1"/>
    <property type="molecule type" value="Genomic_DNA"/>
</dbReference>
<dbReference type="GO" id="GO:0031981">
    <property type="term" value="C:nuclear lumen"/>
    <property type="evidence" value="ECO:0007669"/>
    <property type="project" value="UniProtKB-ARBA"/>
</dbReference>
<dbReference type="GO" id="GO:0000387">
    <property type="term" value="P:spliceosomal snRNP assembly"/>
    <property type="evidence" value="ECO:0007669"/>
    <property type="project" value="UniProtKB-UniRule"/>
</dbReference>
<evidence type="ECO:0000313" key="11">
    <source>
        <dbReference type="Proteomes" id="UP000095038"/>
    </source>
</evidence>
<evidence type="ECO:0000256" key="2">
    <source>
        <dbReference type="ARBA" id="ARBA00008146"/>
    </source>
</evidence>
<accession>A0A1D2VL28</accession>
<keyword evidence="11" id="KW-1185">Reference proteome</keyword>
<dbReference type="FunCoup" id="A0A1D2VL28">
    <property type="interactions" value="1082"/>
</dbReference>
<dbReference type="Pfam" id="PF01423">
    <property type="entry name" value="LSM"/>
    <property type="match status" value="1"/>
</dbReference>
<dbReference type="GO" id="GO:0071014">
    <property type="term" value="C:post-mRNA release spliceosomal complex"/>
    <property type="evidence" value="ECO:0007669"/>
    <property type="project" value="EnsemblFungi"/>
</dbReference>
<dbReference type="Gene3D" id="2.30.30.100">
    <property type="match status" value="1"/>
</dbReference>
<dbReference type="AlphaFoldDB" id="A0A1D2VL28"/>
<evidence type="ECO:0000313" key="10">
    <source>
        <dbReference type="EMBL" id="ODV62299.1"/>
    </source>
</evidence>
<dbReference type="PANTHER" id="PTHR23338">
    <property type="entry name" value="SMALL NUCLEAR RIBONUCLEOPROTEIN SM"/>
    <property type="match status" value="1"/>
</dbReference>
<keyword evidence="3" id="KW-0677">Repeat</keyword>
<name>A0A1D2VL28_9ASCO</name>
<feature type="compositionally biased region" description="Polar residues" evidence="8">
    <location>
        <begin position="91"/>
        <end position="105"/>
    </location>
</feature>
<dbReference type="InterPro" id="IPR027141">
    <property type="entry name" value="LSm4/Sm_D1/D3"/>
</dbReference>
<dbReference type="GO" id="GO:0003723">
    <property type="term" value="F:RNA binding"/>
    <property type="evidence" value="ECO:0007669"/>
    <property type="project" value="InterPro"/>
</dbReference>
<evidence type="ECO:0000256" key="4">
    <source>
        <dbReference type="ARBA" id="ARBA00023242"/>
    </source>
</evidence>
<evidence type="ECO:0000259" key="9">
    <source>
        <dbReference type="PROSITE" id="PS52002"/>
    </source>
</evidence>
<comment type="function">
    <text evidence="6">Involved in splicing regulation. Facilitates post-transcriptional gene silencing (PTGS) by limiting the degradation of transgene aberrant RNAs by the RNA quality control (RQC) machinery, thus favoring their entry into cytoplasmic siRNA bodies where they can trigger PTGS. Does not participate in the production of small RNAs.</text>
</comment>
<evidence type="ECO:0000256" key="3">
    <source>
        <dbReference type="ARBA" id="ARBA00022737"/>
    </source>
</evidence>
<dbReference type="FunFam" id="2.30.30.100:FF:000008">
    <property type="entry name" value="Small nuclear ribonucleoprotein Sm D1"/>
    <property type="match status" value="1"/>
</dbReference>
<dbReference type="GO" id="GO:0005686">
    <property type="term" value="C:U2 snRNP"/>
    <property type="evidence" value="ECO:0007669"/>
    <property type="project" value="EnsemblFungi"/>
</dbReference>
<evidence type="ECO:0000256" key="5">
    <source>
        <dbReference type="ARBA" id="ARBA00023274"/>
    </source>
</evidence>
<organism evidence="10 11">
    <name type="scientific">Ascoidea rubescens DSM 1968</name>
    <dbReference type="NCBI Taxonomy" id="1344418"/>
    <lineage>
        <taxon>Eukaryota</taxon>
        <taxon>Fungi</taxon>
        <taxon>Dikarya</taxon>
        <taxon>Ascomycota</taxon>
        <taxon>Saccharomycotina</taxon>
        <taxon>Saccharomycetes</taxon>
        <taxon>Ascoideaceae</taxon>
        <taxon>Ascoidea</taxon>
    </lineage>
</organism>
<keyword evidence="7" id="KW-0508">mRNA splicing</keyword>
<keyword evidence="7" id="KW-0507">mRNA processing</keyword>
<dbReference type="GO" id="GO:0010468">
    <property type="term" value="P:regulation of gene expression"/>
    <property type="evidence" value="ECO:0007669"/>
    <property type="project" value="UniProtKB-ARBA"/>
</dbReference>
<dbReference type="InterPro" id="IPR010920">
    <property type="entry name" value="LSM_dom_sf"/>
</dbReference>
<evidence type="ECO:0000256" key="7">
    <source>
        <dbReference type="RuleBase" id="RU365054"/>
    </source>
</evidence>
<sequence length="126" mass="14035">MKLTRFLMKLSMETVQIELKNGTIVSGTILNVSPSMNISLKNVKMTVKDRDPVLLNFINIRGNNIRLAILPDSLNLDTLLIDEVPKKTRNRFNSAKTKPIRSSNDSKFKRGARGGRGGRGGRRGGR</sequence>
<dbReference type="RefSeq" id="XP_020048606.1">
    <property type="nucleotide sequence ID" value="XM_020194429.1"/>
</dbReference>
<keyword evidence="4 7" id="KW-0539">Nucleus</keyword>
<comment type="function">
    <text evidence="7">Plays a role in pre-mRNA splicing as a core component of the spliceosomal U1, U2, U4 and U5 small nuclear ribonucleoproteins (snRNPs), the building blocks of the spliceosome.</text>
</comment>
<dbReference type="CDD" id="cd01724">
    <property type="entry name" value="Sm_D1"/>
    <property type="match status" value="1"/>
</dbReference>
<dbReference type="SUPFAM" id="SSF50182">
    <property type="entry name" value="Sm-like ribonucleoproteins"/>
    <property type="match status" value="1"/>
</dbReference>
<dbReference type="STRING" id="1344418.A0A1D2VL28"/>
<comment type="subcellular location">
    <subcellularLocation>
        <location evidence="1 7">Nucleus</location>
    </subcellularLocation>
</comment>
<protein>
    <recommendedName>
        <fullName evidence="7">Small nuclear ribonucleoprotein Sm D1</fullName>
    </recommendedName>
    <alternativeName>
        <fullName evidence="7">snRNP core protein D1</fullName>
    </alternativeName>
</protein>
<dbReference type="InterPro" id="IPR001163">
    <property type="entry name" value="Sm_dom_euk/arc"/>
</dbReference>
<dbReference type="SMART" id="SM00651">
    <property type="entry name" value="Sm"/>
    <property type="match status" value="1"/>
</dbReference>
<dbReference type="GO" id="GO:0005685">
    <property type="term" value="C:U1 snRNP"/>
    <property type="evidence" value="ECO:0007669"/>
    <property type="project" value="EnsemblFungi"/>
</dbReference>
<evidence type="ECO:0000256" key="8">
    <source>
        <dbReference type="SAM" id="MobiDB-lite"/>
    </source>
</evidence>
<feature type="domain" description="Sm" evidence="9">
    <location>
        <begin position="2"/>
        <end position="74"/>
    </location>
</feature>
<dbReference type="InterPro" id="IPR034102">
    <property type="entry name" value="Sm_D1"/>
</dbReference>
<dbReference type="InterPro" id="IPR047575">
    <property type="entry name" value="Sm"/>
</dbReference>
<feature type="region of interest" description="Disordered" evidence="8">
    <location>
        <begin position="87"/>
        <end position="126"/>
    </location>
</feature>
<evidence type="ECO:0000256" key="6">
    <source>
        <dbReference type="ARBA" id="ARBA00054531"/>
    </source>
</evidence>
<dbReference type="GO" id="GO:0005682">
    <property type="term" value="C:U5 snRNP"/>
    <property type="evidence" value="ECO:0007669"/>
    <property type="project" value="EnsemblFungi"/>
</dbReference>
<comment type="similarity">
    <text evidence="2 7">Belongs to the snRNP core protein family.</text>
</comment>
<reference evidence="11" key="1">
    <citation type="submission" date="2016-05" db="EMBL/GenBank/DDBJ databases">
        <title>Comparative genomics of biotechnologically important yeasts.</title>
        <authorList>
            <consortium name="DOE Joint Genome Institute"/>
            <person name="Riley R."/>
            <person name="Haridas S."/>
            <person name="Wolfe K.H."/>
            <person name="Lopes M.R."/>
            <person name="Hittinger C.T."/>
            <person name="Goker M."/>
            <person name="Salamov A."/>
            <person name="Wisecaver J."/>
            <person name="Long T.M."/>
            <person name="Aerts A.L."/>
            <person name="Barry K."/>
            <person name="Choi C."/>
            <person name="Clum A."/>
            <person name="Coughlan A.Y."/>
            <person name="Deshpande S."/>
            <person name="Douglass A.P."/>
            <person name="Hanson S.J."/>
            <person name="Klenk H.-P."/>
            <person name="Labutti K."/>
            <person name="Lapidus A."/>
            <person name="Lindquist E."/>
            <person name="Lipzen A."/>
            <person name="Meier-Kolthoff J.P."/>
            <person name="Ohm R.A."/>
            <person name="Otillar R.P."/>
            <person name="Pangilinan J."/>
            <person name="Peng Y."/>
            <person name="Rokas A."/>
            <person name="Rosa C.A."/>
            <person name="Scheuner C."/>
            <person name="Sibirny A.A."/>
            <person name="Slot J.C."/>
            <person name="Stielow J.B."/>
            <person name="Sun H."/>
            <person name="Kurtzman C.P."/>
            <person name="Blackwell M."/>
            <person name="Grigoriev I.V."/>
            <person name="Jeffries T.W."/>
        </authorList>
    </citation>
    <scope>NUCLEOTIDE SEQUENCE [LARGE SCALE GENOMIC DNA]</scope>
    <source>
        <strain evidence="11">DSM 1968</strain>
    </source>
</reference>